<comment type="caution">
    <text evidence="2">The sequence shown here is derived from an EMBL/GenBank/DDBJ whole genome shotgun (WGS) entry which is preliminary data.</text>
</comment>
<feature type="compositionally biased region" description="Acidic residues" evidence="1">
    <location>
        <begin position="18"/>
        <end position="28"/>
    </location>
</feature>
<organism evidence="2 3">
    <name type="scientific">Brachionus plicatilis</name>
    <name type="common">Marine rotifer</name>
    <name type="synonym">Brachionus muelleri</name>
    <dbReference type="NCBI Taxonomy" id="10195"/>
    <lineage>
        <taxon>Eukaryota</taxon>
        <taxon>Metazoa</taxon>
        <taxon>Spiralia</taxon>
        <taxon>Gnathifera</taxon>
        <taxon>Rotifera</taxon>
        <taxon>Eurotatoria</taxon>
        <taxon>Monogononta</taxon>
        <taxon>Pseudotrocha</taxon>
        <taxon>Ploima</taxon>
        <taxon>Brachionidae</taxon>
        <taxon>Brachionus</taxon>
    </lineage>
</organism>
<feature type="compositionally biased region" description="Low complexity" evidence="1">
    <location>
        <begin position="8"/>
        <end position="17"/>
    </location>
</feature>
<dbReference type="OrthoDB" id="1728974at2759"/>
<evidence type="ECO:0000313" key="3">
    <source>
        <dbReference type="Proteomes" id="UP000276133"/>
    </source>
</evidence>
<feature type="region of interest" description="Disordered" evidence="1">
    <location>
        <begin position="1"/>
        <end position="85"/>
    </location>
</feature>
<dbReference type="STRING" id="10195.A0A3M7SPR1"/>
<sequence length="245" mass="27728">MAQIQTRAAQADANQDQADAEQENDDYDVQLNRPNNANDEIDSEDEMAANVVIDNGQDGANDNNDNGDNNNANGDGVNLNNVPDDDINRLNNPVVYDEIRTYEKKRCVSSIEACDKILGHSRLGMSHKIESMVIHLEDRQNVVFNQRNVTGVVNREQRTMLTDFFDLNARDPNANQFLYKDIITIPSALDLWLEFRDQMSEDYQNEPLADTKYMKALGHIRSILVTFGCTLADYNLPEPDERGDD</sequence>
<evidence type="ECO:0000313" key="2">
    <source>
        <dbReference type="EMBL" id="RNA37726.1"/>
    </source>
</evidence>
<name>A0A3M7SPR1_BRAPC</name>
<proteinExistence type="predicted"/>
<evidence type="ECO:0000256" key="1">
    <source>
        <dbReference type="SAM" id="MobiDB-lite"/>
    </source>
</evidence>
<dbReference type="GO" id="GO:0004386">
    <property type="term" value="F:helicase activity"/>
    <property type="evidence" value="ECO:0007669"/>
    <property type="project" value="UniProtKB-KW"/>
</dbReference>
<keyword evidence="2" id="KW-0067">ATP-binding</keyword>
<keyword evidence="2" id="KW-0547">Nucleotide-binding</keyword>
<dbReference type="EMBL" id="REGN01000989">
    <property type="protein sequence ID" value="RNA37726.1"/>
    <property type="molecule type" value="Genomic_DNA"/>
</dbReference>
<keyword evidence="3" id="KW-1185">Reference proteome</keyword>
<keyword evidence="2" id="KW-0347">Helicase</keyword>
<accession>A0A3M7SPR1</accession>
<keyword evidence="2" id="KW-0378">Hydrolase</keyword>
<dbReference type="AlphaFoldDB" id="A0A3M7SPR1"/>
<gene>
    <name evidence="2" type="ORF">BpHYR1_017570</name>
</gene>
<feature type="compositionally biased region" description="Low complexity" evidence="1">
    <location>
        <begin position="54"/>
        <end position="81"/>
    </location>
</feature>
<dbReference type="Proteomes" id="UP000276133">
    <property type="component" value="Unassembled WGS sequence"/>
</dbReference>
<protein>
    <submittedName>
        <fullName evidence="2">Helitron helicase</fullName>
    </submittedName>
</protein>
<reference evidence="2 3" key="1">
    <citation type="journal article" date="2018" name="Sci. Rep.">
        <title>Genomic signatures of local adaptation to the degree of environmental predictability in rotifers.</title>
        <authorList>
            <person name="Franch-Gras L."/>
            <person name="Hahn C."/>
            <person name="Garcia-Roger E.M."/>
            <person name="Carmona M.J."/>
            <person name="Serra M."/>
            <person name="Gomez A."/>
        </authorList>
    </citation>
    <scope>NUCLEOTIDE SEQUENCE [LARGE SCALE GENOMIC DNA]</scope>
    <source>
        <strain evidence="2">HYR1</strain>
    </source>
</reference>